<dbReference type="PANTHER" id="PTHR10156">
    <property type="entry name" value="2',3'-CYCLIC-NUCLEOTIDE 3'-PHOSPHODIESTERASE"/>
    <property type="match status" value="1"/>
</dbReference>
<keyword evidence="8" id="KW-0488">Methylation</keyword>
<comment type="catalytic activity">
    <reaction evidence="1">
        <text>a nucleoside 2',3'-cyclic phosphate + H2O = a nucleoside 2'-phosphate + H(+)</text>
        <dbReference type="Rhea" id="RHEA:14489"/>
        <dbReference type="ChEBI" id="CHEBI:15377"/>
        <dbReference type="ChEBI" id="CHEBI:15378"/>
        <dbReference type="ChEBI" id="CHEBI:66954"/>
        <dbReference type="ChEBI" id="CHEBI:78552"/>
        <dbReference type="EC" id="3.1.4.37"/>
    </reaction>
</comment>
<evidence type="ECO:0000256" key="1">
    <source>
        <dbReference type="ARBA" id="ARBA00000610"/>
    </source>
</evidence>
<comment type="function">
    <text evidence="15">Catalyzes the formation of 2'-nucleotide products from 2',3'-cyclic substrates. May participate in RNA metabolism in the myelinating cell, CNP is the third most abundant protein in central nervous system myelin.</text>
</comment>
<feature type="domain" description="Cyclic nucleotide phosphodiesterase catalytic" evidence="18">
    <location>
        <begin position="225"/>
        <end position="449"/>
    </location>
</feature>
<evidence type="ECO:0000256" key="2">
    <source>
        <dbReference type="ARBA" id="ARBA00004223"/>
    </source>
</evidence>
<dbReference type="PIRSF" id="PIRSF000970">
    <property type="entry name" value="CNPase"/>
    <property type="match status" value="1"/>
</dbReference>
<dbReference type="GO" id="GO:0016020">
    <property type="term" value="C:membrane"/>
    <property type="evidence" value="ECO:0007669"/>
    <property type="project" value="UniProtKB-SubCell"/>
</dbReference>
<reference evidence="19" key="1">
    <citation type="submission" date="2025-08" db="UniProtKB">
        <authorList>
            <consortium name="Ensembl"/>
        </authorList>
    </citation>
    <scope>IDENTIFICATION</scope>
</reference>
<dbReference type="SUPFAM" id="SSF52540">
    <property type="entry name" value="P-loop containing nucleoside triphosphate hydrolases"/>
    <property type="match status" value="1"/>
</dbReference>
<evidence type="ECO:0000256" key="12">
    <source>
        <dbReference type="ARBA" id="ARBA00023136"/>
    </source>
</evidence>
<evidence type="ECO:0000256" key="17">
    <source>
        <dbReference type="PIRSR" id="PIRSR000970-2"/>
    </source>
</evidence>
<dbReference type="GO" id="GO:0009214">
    <property type="term" value="P:cyclic nucleotide catabolic process"/>
    <property type="evidence" value="ECO:0007669"/>
    <property type="project" value="InterPro"/>
</dbReference>
<dbReference type="Proteomes" id="UP000694569">
    <property type="component" value="Unplaced"/>
</dbReference>
<comment type="subcellular location">
    <subcellularLocation>
        <location evidence="2">Melanosome</location>
    </subcellularLocation>
    <subcellularLocation>
        <location evidence="3">Membrane</location>
        <topology evidence="3">Lipid-anchor</topology>
    </subcellularLocation>
</comment>
<evidence type="ECO:0000256" key="11">
    <source>
        <dbReference type="ARBA" id="ARBA00022884"/>
    </source>
</evidence>
<organism evidence="19 20">
    <name type="scientific">Leptobrachium leishanense</name>
    <name type="common">Leishan spiny toad</name>
    <dbReference type="NCBI Taxonomy" id="445787"/>
    <lineage>
        <taxon>Eukaryota</taxon>
        <taxon>Metazoa</taxon>
        <taxon>Chordata</taxon>
        <taxon>Craniata</taxon>
        <taxon>Vertebrata</taxon>
        <taxon>Euteleostomi</taxon>
        <taxon>Amphibia</taxon>
        <taxon>Batrachia</taxon>
        <taxon>Anura</taxon>
        <taxon>Pelobatoidea</taxon>
        <taxon>Megophryidae</taxon>
        <taxon>Leptobrachium</taxon>
    </lineage>
</organism>
<evidence type="ECO:0000313" key="19">
    <source>
        <dbReference type="Ensembl" id="ENSLLEP00000022952.1"/>
    </source>
</evidence>
<keyword evidence="14" id="KW-0636">Prenylation</keyword>
<dbReference type="OrthoDB" id="3231855at2759"/>
<dbReference type="InterPro" id="IPR047325">
    <property type="entry name" value="CNPase_cat"/>
</dbReference>
<dbReference type="Gene3D" id="3.90.1740.10">
    <property type="entry name" value="2',3'-cyclic nucleotide 3'-phosphodiesterase superfamily"/>
    <property type="match status" value="1"/>
</dbReference>
<evidence type="ECO:0000256" key="7">
    <source>
        <dbReference type="ARBA" id="ARBA00014478"/>
    </source>
</evidence>
<evidence type="ECO:0000256" key="8">
    <source>
        <dbReference type="ARBA" id="ARBA00022481"/>
    </source>
</evidence>
<evidence type="ECO:0000259" key="18">
    <source>
        <dbReference type="Pfam" id="PF05881"/>
    </source>
</evidence>
<keyword evidence="20" id="KW-1185">Reference proteome</keyword>
<evidence type="ECO:0000313" key="20">
    <source>
        <dbReference type="Proteomes" id="UP000694569"/>
    </source>
</evidence>
<comment type="subunit">
    <text evidence="5">Exists as monomers and homodimers.</text>
</comment>
<proteinExistence type="inferred from homology"/>
<feature type="binding site" evidence="17">
    <location>
        <position position="289"/>
    </location>
    <ligand>
        <name>substrate</name>
    </ligand>
</feature>
<dbReference type="Pfam" id="PF05881">
    <property type="entry name" value="CNPase"/>
    <property type="match status" value="1"/>
</dbReference>
<dbReference type="GO" id="GO:0004113">
    <property type="term" value="F:2',3'-cyclic-nucleotide 3'-phosphodiesterase activity"/>
    <property type="evidence" value="ECO:0007669"/>
    <property type="project" value="UniProtKB-EC"/>
</dbReference>
<dbReference type="EC" id="3.1.4.37" evidence="6"/>
<accession>A0A8C5PHP0</accession>
<feature type="active site" description="Proton donor" evidence="16">
    <location>
        <position position="367"/>
    </location>
</feature>
<dbReference type="FunFam" id="3.40.50.300:FF:000795">
    <property type="entry name" value="Tetratricopeptide repeat protein 25"/>
    <property type="match status" value="1"/>
</dbReference>
<feature type="active site" description="Proton acceptor" evidence="16">
    <location>
        <position position="287"/>
    </location>
</feature>
<evidence type="ECO:0000256" key="5">
    <source>
        <dbReference type="ARBA" id="ARBA00011781"/>
    </source>
</evidence>
<evidence type="ECO:0000256" key="6">
    <source>
        <dbReference type="ARBA" id="ARBA00012317"/>
    </source>
</evidence>
<comment type="similarity">
    <text evidence="4">Belongs to the 2H phosphoesterase superfamily. CNPase family.</text>
</comment>
<dbReference type="PANTHER" id="PTHR10156:SF0">
    <property type="entry name" value="2',3'-CYCLIC-NUCLEOTIDE 3'-PHOSPHODIESTERASE"/>
    <property type="match status" value="1"/>
</dbReference>
<evidence type="ECO:0000256" key="9">
    <source>
        <dbReference type="ARBA" id="ARBA00022553"/>
    </source>
</evidence>
<dbReference type="InterPro" id="IPR008431">
    <property type="entry name" value="CNPase"/>
</dbReference>
<dbReference type="SUPFAM" id="SSF55144">
    <property type="entry name" value="LigT-like"/>
    <property type="match status" value="1"/>
</dbReference>
<dbReference type="InterPro" id="IPR009097">
    <property type="entry name" value="Cyclic_Pdiesterase"/>
</dbReference>
<keyword evidence="12" id="KW-0472">Membrane</keyword>
<dbReference type="Gene3D" id="3.40.50.300">
    <property type="entry name" value="P-loop containing nucleotide triphosphate hydrolases"/>
    <property type="match status" value="1"/>
</dbReference>
<keyword evidence="10" id="KW-0378">Hydrolase</keyword>
<dbReference type="InterPro" id="IPR027417">
    <property type="entry name" value="P-loop_NTPase"/>
</dbReference>
<evidence type="ECO:0000256" key="16">
    <source>
        <dbReference type="PIRSR" id="PIRSR000970-1"/>
    </source>
</evidence>
<keyword evidence="13" id="KW-0449">Lipoprotein</keyword>
<name>A0A8C5PHP0_9ANUR</name>
<keyword evidence="9" id="KW-0597">Phosphoprotein</keyword>
<evidence type="ECO:0000256" key="4">
    <source>
        <dbReference type="ARBA" id="ARBA00008662"/>
    </source>
</evidence>
<evidence type="ECO:0000256" key="14">
    <source>
        <dbReference type="ARBA" id="ARBA00023289"/>
    </source>
</evidence>
<sequence>MLLILSNKKQLLLQAKSLLLSASFQQLSRSSELTFTCHKISAIFKQSRPALFNNLYLAMSTQPAKDHTEGHKIPFLLDDHTVTTVRESKILVILRGLPGSGKSTLAKEIEQKYKENSRLFSADEYNIKPAIRSSDGGEYAKLDEDLNTCCERREANLIVLDDTHHDRERLEELFDFANKYHFIVVILEPKTPWRLDCGQLKDRNHWKLSLEELKNLRPALEKEIIPLYFGWFVTKRDEDALRKTSQDFLEQLGNFKPFKKRLQAYGYEDKHKLDLLKYFGKTPNILHCTTKYCDYGKVTGSEEYAQQEAVKKGYSKAYTLHLTALFVTPRTAGARVELTEEQLSLWPLDAEKEVMPKDAFPRGSRAHITLGTATEVQDVQTGIDLLEFIKLQQAGGEREDMGEICGGRIHYYENGMWMLTLPRKIELKTIFSGYYGKAGVSAPQRGGKKVLLPTCQVM</sequence>
<dbReference type="GeneTree" id="ENSGT00510000048410"/>
<evidence type="ECO:0000256" key="15">
    <source>
        <dbReference type="ARBA" id="ARBA00045937"/>
    </source>
</evidence>
<protein>
    <recommendedName>
        <fullName evidence="7">2',3'-cyclic-nucleotide 3'-phosphodiesterase</fullName>
        <ecNumber evidence="6">3.1.4.37</ecNumber>
    </recommendedName>
</protein>
<dbReference type="AlphaFoldDB" id="A0A8C5PHP0"/>
<evidence type="ECO:0000256" key="10">
    <source>
        <dbReference type="ARBA" id="ARBA00022801"/>
    </source>
</evidence>
<keyword evidence="11" id="KW-0694">RNA-binding</keyword>
<evidence type="ECO:0000256" key="3">
    <source>
        <dbReference type="ARBA" id="ARBA00004635"/>
    </source>
</evidence>
<reference evidence="19" key="2">
    <citation type="submission" date="2025-09" db="UniProtKB">
        <authorList>
            <consortium name="Ensembl"/>
        </authorList>
    </citation>
    <scope>IDENTIFICATION</scope>
</reference>
<gene>
    <name evidence="19" type="primary">CNP</name>
</gene>
<dbReference type="Pfam" id="PF13671">
    <property type="entry name" value="AAA_33"/>
    <property type="match status" value="1"/>
</dbReference>
<dbReference type="GO" id="GO:0003723">
    <property type="term" value="F:RNA binding"/>
    <property type="evidence" value="ECO:0007669"/>
    <property type="project" value="UniProtKB-KW"/>
</dbReference>
<dbReference type="GO" id="GO:0042470">
    <property type="term" value="C:melanosome"/>
    <property type="evidence" value="ECO:0007669"/>
    <property type="project" value="UniProtKB-SubCell"/>
</dbReference>
<evidence type="ECO:0000256" key="13">
    <source>
        <dbReference type="ARBA" id="ARBA00023288"/>
    </source>
</evidence>
<dbReference type="Ensembl" id="ENSLLET00000023826.1">
    <property type="protein sequence ID" value="ENSLLEP00000022952.1"/>
    <property type="gene ID" value="ENSLLEG00000014567.1"/>
</dbReference>
<feature type="binding site" evidence="17">
    <location>
        <position position="369"/>
    </location>
    <ligand>
        <name>substrate</name>
    </ligand>
</feature>